<keyword evidence="1" id="KW-0614">Plasmid</keyword>
<accession>A0A7G6RNZ7</accession>
<reference evidence="2" key="1">
    <citation type="journal article" date="2020" name="Mol. Plant Microbe">
        <title>Rhizobial microsymbionts of the narrowly endemic Oxytropis species growing in Kamchatka are characterized by significant genetic diversity and possess a set of genes that are associated with T3SS and T6SS secretion systems and can affect the development of symbiosis.</title>
        <authorList>
            <person name="Safronova V."/>
            <person name="Guro P."/>
            <person name="Sazanova A."/>
            <person name="Kuznetsova I."/>
            <person name="Belimov A."/>
            <person name="Yakubov V."/>
            <person name="Chirak E."/>
            <person name="Afonin A."/>
            <person name="Gogolev Y."/>
            <person name="Andronov E."/>
            <person name="Tikhonovich I."/>
        </authorList>
    </citation>
    <scope>NUCLEOTIDE SEQUENCE [LARGE SCALE GENOMIC DNA]</scope>
    <source>
        <strain evidence="2">RCAM0610</strain>
        <plasmid evidence="2">p_1</plasmid>
    </source>
</reference>
<dbReference type="EMBL" id="CP050552">
    <property type="protein sequence ID" value="QND43979.1"/>
    <property type="molecule type" value="Genomic_DNA"/>
</dbReference>
<geneLocation type="plasmid" evidence="1 2">
    <name>p_1</name>
</geneLocation>
<gene>
    <name evidence="1" type="ORF">HB770_34070</name>
</gene>
<dbReference type="AlphaFoldDB" id="A0A7G6RNZ7"/>
<organism evidence="1 2">
    <name type="scientific">Rhizobium leguminosarum bv. viciae</name>
    <dbReference type="NCBI Taxonomy" id="387"/>
    <lineage>
        <taxon>Bacteria</taxon>
        <taxon>Pseudomonadati</taxon>
        <taxon>Pseudomonadota</taxon>
        <taxon>Alphaproteobacteria</taxon>
        <taxon>Hyphomicrobiales</taxon>
        <taxon>Rhizobiaceae</taxon>
        <taxon>Rhizobium/Agrobacterium group</taxon>
        <taxon>Rhizobium</taxon>
    </lineage>
</organism>
<name>A0A7G6RNZ7_RHILV</name>
<proteinExistence type="predicted"/>
<sequence>MAWNVQIRDRGVRRGLKYVCLAALATIGAIPLPFVAGRASSPLNANGASKRSCVTALRGVVSRCRHHATSARQRLSVAEALKHLSKFDVLLKQMLGQ</sequence>
<protein>
    <submittedName>
        <fullName evidence="1">Uncharacterized protein</fullName>
    </submittedName>
</protein>
<evidence type="ECO:0000313" key="1">
    <source>
        <dbReference type="EMBL" id="QND43979.1"/>
    </source>
</evidence>
<dbReference type="Proteomes" id="UP000515518">
    <property type="component" value="Plasmid p_1"/>
</dbReference>
<evidence type="ECO:0000313" key="2">
    <source>
        <dbReference type="Proteomes" id="UP000515518"/>
    </source>
</evidence>